<dbReference type="Proteomes" id="UP000324748">
    <property type="component" value="Unassembled WGS sequence"/>
</dbReference>
<protein>
    <submittedName>
        <fullName evidence="2">Uncharacterized protein</fullName>
    </submittedName>
</protein>
<name>A0A5B0Q5X2_PUCGR</name>
<keyword evidence="3" id="KW-1185">Reference proteome</keyword>
<accession>A0A5B0Q5X2</accession>
<evidence type="ECO:0000256" key="1">
    <source>
        <dbReference type="SAM" id="MobiDB-lite"/>
    </source>
</evidence>
<feature type="region of interest" description="Disordered" evidence="1">
    <location>
        <begin position="51"/>
        <end position="73"/>
    </location>
</feature>
<organism evidence="2 3">
    <name type="scientific">Puccinia graminis f. sp. tritici</name>
    <dbReference type="NCBI Taxonomy" id="56615"/>
    <lineage>
        <taxon>Eukaryota</taxon>
        <taxon>Fungi</taxon>
        <taxon>Dikarya</taxon>
        <taxon>Basidiomycota</taxon>
        <taxon>Pucciniomycotina</taxon>
        <taxon>Pucciniomycetes</taxon>
        <taxon>Pucciniales</taxon>
        <taxon>Pucciniaceae</taxon>
        <taxon>Puccinia</taxon>
    </lineage>
</organism>
<reference evidence="2 3" key="1">
    <citation type="submission" date="2019-05" db="EMBL/GenBank/DDBJ databases">
        <title>Emergence of the Ug99 lineage of the wheat stem rust pathogen through somatic hybridization.</title>
        <authorList>
            <person name="Li F."/>
            <person name="Upadhyaya N.M."/>
            <person name="Sperschneider J."/>
            <person name="Matny O."/>
            <person name="Nguyen-Phuc H."/>
            <person name="Mago R."/>
            <person name="Raley C."/>
            <person name="Miller M.E."/>
            <person name="Silverstein K.A.T."/>
            <person name="Henningsen E."/>
            <person name="Hirsch C.D."/>
            <person name="Visser B."/>
            <person name="Pretorius Z.A."/>
            <person name="Steffenson B.J."/>
            <person name="Schwessinger B."/>
            <person name="Dodds P.N."/>
            <person name="Figueroa M."/>
        </authorList>
    </citation>
    <scope>NUCLEOTIDE SEQUENCE [LARGE SCALE GENOMIC DNA]</scope>
    <source>
        <strain evidence="2">21-0</strain>
    </source>
</reference>
<dbReference type="AlphaFoldDB" id="A0A5B0Q5X2"/>
<dbReference type="EMBL" id="VSWC01000028">
    <property type="protein sequence ID" value="KAA1108610.1"/>
    <property type="molecule type" value="Genomic_DNA"/>
</dbReference>
<comment type="caution">
    <text evidence="2">The sequence shown here is derived from an EMBL/GenBank/DDBJ whole genome shotgun (WGS) entry which is preliminary data.</text>
</comment>
<evidence type="ECO:0000313" key="2">
    <source>
        <dbReference type="EMBL" id="KAA1108610.1"/>
    </source>
</evidence>
<sequence>MHQDYSEARGRGCSLRCAAHSRGPTPWLPYRLVGGQYADFIYWPPTSHPSERTYPPGTDRPKAYTRPRREKFRGILVQPDQSGSLRSEPIASSLLVVVTLGLHPRASQKDRDGPIASCTHSPPPPCRLAARLPHPSAIPPPLPTPTTPGPYFACPQPAFQAF</sequence>
<evidence type="ECO:0000313" key="3">
    <source>
        <dbReference type="Proteomes" id="UP000324748"/>
    </source>
</evidence>
<proteinExistence type="predicted"/>
<gene>
    <name evidence="2" type="ORF">PGT21_019290</name>
</gene>